<evidence type="ECO:0000313" key="3">
    <source>
        <dbReference type="Proteomes" id="UP001374535"/>
    </source>
</evidence>
<keyword evidence="3" id="KW-1185">Reference proteome</keyword>
<accession>A0AAQ3N7D8</accession>
<evidence type="ECO:0000256" key="1">
    <source>
        <dbReference type="SAM" id="Phobius"/>
    </source>
</evidence>
<name>A0AAQ3N7D8_VIGMU</name>
<dbReference type="AlphaFoldDB" id="A0AAQ3N7D8"/>
<gene>
    <name evidence="2" type="ORF">V8G54_025078</name>
</gene>
<dbReference type="PROSITE" id="PS51257">
    <property type="entry name" value="PROKAR_LIPOPROTEIN"/>
    <property type="match status" value="1"/>
</dbReference>
<feature type="transmembrane region" description="Helical" evidence="1">
    <location>
        <begin position="12"/>
        <end position="37"/>
    </location>
</feature>
<organism evidence="2 3">
    <name type="scientific">Vigna mungo</name>
    <name type="common">Black gram</name>
    <name type="synonym">Phaseolus mungo</name>
    <dbReference type="NCBI Taxonomy" id="3915"/>
    <lineage>
        <taxon>Eukaryota</taxon>
        <taxon>Viridiplantae</taxon>
        <taxon>Streptophyta</taxon>
        <taxon>Embryophyta</taxon>
        <taxon>Tracheophyta</taxon>
        <taxon>Spermatophyta</taxon>
        <taxon>Magnoliopsida</taxon>
        <taxon>eudicotyledons</taxon>
        <taxon>Gunneridae</taxon>
        <taxon>Pentapetalae</taxon>
        <taxon>rosids</taxon>
        <taxon>fabids</taxon>
        <taxon>Fabales</taxon>
        <taxon>Fabaceae</taxon>
        <taxon>Papilionoideae</taxon>
        <taxon>50 kb inversion clade</taxon>
        <taxon>NPAAA clade</taxon>
        <taxon>indigoferoid/millettioid clade</taxon>
        <taxon>Phaseoleae</taxon>
        <taxon>Vigna</taxon>
    </lineage>
</organism>
<feature type="transmembrane region" description="Helical" evidence="1">
    <location>
        <begin position="43"/>
        <end position="66"/>
    </location>
</feature>
<dbReference type="EMBL" id="CP144694">
    <property type="protein sequence ID" value="WVZ04272.1"/>
    <property type="molecule type" value="Genomic_DNA"/>
</dbReference>
<dbReference type="Proteomes" id="UP001374535">
    <property type="component" value="Chromosome 7"/>
</dbReference>
<proteinExistence type="predicted"/>
<keyword evidence="1" id="KW-0812">Transmembrane</keyword>
<keyword evidence="1" id="KW-0472">Membrane</keyword>
<protein>
    <submittedName>
        <fullName evidence="2">Uncharacterized protein</fullName>
    </submittedName>
</protein>
<reference evidence="2 3" key="1">
    <citation type="journal article" date="2023" name="Life. Sci Alliance">
        <title>Evolutionary insights into 3D genome organization and epigenetic landscape of Vigna mungo.</title>
        <authorList>
            <person name="Junaid A."/>
            <person name="Singh B."/>
            <person name="Bhatia S."/>
        </authorList>
    </citation>
    <scope>NUCLEOTIDE SEQUENCE [LARGE SCALE GENOMIC DNA]</scope>
    <source>
        <strain evidence="2">Urdbean</strain>
    </source>
</reference>
<sequence length="120" mass="13912">MGHIVMRGWSESPYSSVGLVITSCTLSFFSYTLSLILSVPEFILQNIINSYGIFYIVLFQKIFIFMGREVKFDGGKGSFSLQIFLLTRRNYGLYRSPERNQMQIIKNKSIYKRQQSDTLV</sequence>
<keyword evidence="1" id="KW-1133">Transmembrane helix</keyword>
<evidence type="ECO:0000313" key="2">
    <source>
        <dbReference type="EMBL" id="WVZ04272.1"/>
    </source>
</evidence>